<evidence type="ECO:0000313" key="1">
    <source>
        <dbReference type="EMBL" id="KAI3534598.1"/>
    </source>
</evidence>
<gene>
    <name evidence="1" type="ORF">CABS02_13179</name>
</gene>
<dbReference type="AlphaFoldDB" id="A0A9P9X3R4"/>
<keyword evidence="2" id="KW-1185">Reference proteome</keyword>
<name>A0A9P9X3R4_9PEZI</name>
<sequence>MPWLRVNGAHTSSVVQCDVRARGKGKMHHFVPTTTAQDAGAQFPSATKQSNGPDRLVTNMTGTLEVGLCVPKHDHGMMPPARRTVLKAKASPWWYGTCSWCAHQSFIVVNNRPSF</sequence>
<dbReference type="EMBL" id="SDAQ01000143">
    <property type="protein sequence ID" value="KAI3534598.1"/>
    <property type="molecule type" value="Genomic_DNA"/>
</dbReference>
<accession>A0A9P9X3R4</accession>
<proteinExistence type="predicted"/>
<reference evidence="1" key="1">
    <citation type="submission" date="2019-01" db="EMBL/GenBank/DDBJ databases">
        <title>Colletotrichum abscissum LGMF1257.</title>
        <authorList>
            <person name="Baroncelli R."/>
        </authorList>
    </citation>
    <scope>NUCLEOTIDE SEQUENCE</scope>
    <source>
        <strain evidence="1">Ca142</strain>
    </source>
</reference>
<dbReference type="Proteomes" id="UP001056436">
    <property type="component" value="Unassembled WGS sequence"/>
</dbReference>
<comment type="caution">
    <text evidence="1">The sequence shown here is derived from an EMBL/GenBank/DDBJ whole genome shotgun (WGS) entry which is preliminary data.</text>
</comment>
<protein>
    <submittedName>
        <fullName evidence="1">Uncharacterized protein</fullName>
    </submittedName>
</protein>
<evidence type="ECO:0000313" key="2">
    <source>
        <dbReference type="Proteomes" id="UP001056436"/>
    </source>
</evidence>
<organism evidence="1 2">
    <name type="scientific">Colletotrichum abscissum</name>
    <dbReference type="NCBI Taxonomy" id="1671311"/>
    <lineage>
        <taxon>Eukaryota</taxon>
        <taxon>Fungi</taxon>
        <taxon>Dikarya</taxon>
        <taxon>Ascomycota</taxon>
        <taxon>Pezizomycotina</taxon>
        <taxon>Sordariomycetes</taxon>
        <taxon>Hypocreomycetidae</taxon>
        <taxon>Glomerellales</taxon>
        <taxon>Glomerellaceae</taxon>
        <taxon>Colletotrichum</taxon>
        <taxon>Colletotrichum acutatum species complex</taxon>
    </lineage>
</organism>